<name>A0A074Z2G8_OPIVI</name>
<evidence type="ECO:0000313" key="1">
    <source>
        <dbReference type="EMBL" id="KER21153.1"/>
    </source>
</evidence>
<organism evidence="1 2">
    <name type="scientific">Opisthorchis viverrini</name>
    <name type="common">Southeast Asian liver fluke</name>
    <dbReference type="NCBI Taxonomy" id="6198"/>
    <lineage>
        <taxon>Eukaryota</taxon>
        <taxon>Metazoa</taxon>
        <taxon>Spiralia</taxon>
        <taxon>Lophotrochozoa</taxon>
        <taxon>Platyhelminthes</taxon>
        <taxon>Trematoda</taxon>
        <taxon>Digenea</taxon>
        <taxon>Opisthorchiida</taxon>
        <taxon>Opisthorchiata</taxon>
        <taxon>Opisthorchiidae</taxon>
        <taxon>Opisthorchis</taxon>
    </lineage>
</organism>
<evidence type="ECO:0000313" key="2">
    <source>
        <dbReference type="Proteomes" id="UP000054324"/>
    </source>
</evidence>
<sequence>MFEDAHESINQPGQQNVLQVPQKTCVKRKFVEKNELFAVYYLCAFHVLLHLDPGNEIDFLKNVGTPLPEVAEPSPAACGSSDCVLVSWDEYRVSLVNFLDNGPV</sequence>
<dbReference type="CTD" id="20324631"/>
<proteinExistence type="predicted"/>
<accession>A0A074Z2G8</accession>
<gene>
    <name evidence="1" type="ORF">T265_10463</name>
</gene>
<dbReference type="GeneID" id="20324631"/>
<dbReference type="RefSeq" id="XP_009175104.1">
    <property type="nucleotide sequence ID" value="XM_009176840.1"/>
</dbReference>
<dbReference type="AlphaFoldDB" id="A0A074Z2G8"/>
<reference evidence="1 2" key="1">
    <citation type="submission" date="2013-11" db="EMBL/GenBank/DDBJ databases">
        <title>Opisthorchis viverrini - life in the bile duct.</title>
        <authorList>
            <person name="Young N.D."/>
            <person name="Nagarajan N."/>
            <person name="Lin S.J."/>
            <person name="Korhonen P.K."/>
            <person name="Jex A.R."/>
            <person name="Hall R.S."/>
            <person name="Safavi-Hemami H."/>
            <person name="Kaewkong W."/>
            <person name="Bertrand D."/>
            <person name="Gao S."/>
            <person name="Seet Q."/>
            <person name="Wongkham S."/>
            <person name="Teh B.T."/>
            <person name="Wongkham C."/>
            <person name="Intapan P.M."/>
            <person name="Maleewong W."/>
            <person name="Yang X."/>
            <person name="Hu M."/>
            <person name="Wang Z."/>
            <person name="Hofmann A."/>
            <person name="Sternberg P.W."/>
            <person name="Tan P."/>
            <person name="Wang J."/>
            <person name="Gasser R.B."/>
        </authorList>
    </citation>
    <scope>NUCLEOTIDE SEQUENCE [LARGE SCALE GENOMIC DNA]</scope>
</reference>
<dbReference type="EMBL" id="KL596990">
    <property type="protein sequence ID" value="KER21153.1"/>
    <property type="molecule type" value="Genomic_DNA"/>
</dbReference>
<keyword evidence="2" id="KW-1185">Reference proteome</keyword>
<dbReference type="KEGG" id="ovi:T265_10463"/>
<protein>
    <submittedName>
        <fullName evidence="1">Uncharacterized protein</fullName>
    </submittedName>
</protein>
<dbReference type="Proteomes" id="UP000054324">
    <property type="component" value="Unassembled WGS sequence"/>
</dbReference>